<proteinExistence type="predicted"/>
<dbReference type="SUPFAM" id="SSF51905">
    <property type="entry name" value="FAD/NAD(P)-binding domain"/>
    <property type="match status" value="1"/>
</dbReference>
<dbReference type="InterPro" id="IPR036188">
    <property type="entry name" value="FAD/NAD-bd_sf"/>
</dbReference>
<dbReference type="InterPro" id="IPR002938">
    <property type="entry name" value="FAD-bd"/>
</dbReference>
<dbReference type="OrthoDB" id="3356051at2"/>
<evidence type="ECO:0000313" key="2">
    <source>
        <dbReference type="EMBL" id="OLF06974.1"/>
    </source>
</evidence>
<dbReference type="InterPro" id="IPR051704">
    <property type="entry name" value="FAD_aromatic-hydroxylase"/>
</dbReference>
<dbReference type="EMBL" id="MSIF01000018">
    <property type="protein sequence ID" value="OLF06974.1"/>
    <property type="molecule type" value="Genomic_DNA"/>
</dbReference>
<reference evidence="2 3" key="1">
    <citation type="submission" date="2016-12" db="EMBL/GenBank/DDBJ databases">
        <title>The draft genome sequence of Actinophytocola xinjiangensis.</title>
        <authorList>
            <person name="Wang W."/>
            <person name="Yuan L."/>
        </authorList>
    </citation>
    <scope>NUCLEOTIDE SEQUENCE [LARGE SCALE GENOMIC DNA]</scope>
    <source>
        <strain evidence="2 3">CGMCC 4.4663</strain>
    </source>
</reference>
<dbReference type="GO" id="GO:0071949">
    <property type="term" value="F:FAD binding"/>
    <property type="evidence" value="ECO:0007669"/>
    <property type="project" value="InterPro"/>
</dbReference>
<dbReference type="Gene3D" id="3.50.50.60">
    <property type="entry name" value="FAD/NAD(P)-binding domain"/>
    <property type="match status" value="1"/>
</dbReference>
<sequence length="407" mass="43796">MKVVVCGAGITGLAIANRLSSLGNDVVVVERSPGPRPQGYMIDFFGAGYDAIEAMGLLPALEDVAYRVEEASLLDGQGRRRAGIDFGRFAGAVGGRLLSVLRPDLERMLREHLPPAVELRFGSAVVDVVDRGDSVRVGLADGSELAADLLVGADGVHSSVRRLVFGDEKRFLRYLGFHTAAYQFDAPRIHDAIRGQFCLTDTVGRQMGFYALRDGRVAAFAVHRTPDPTLPGDFRAGVREFCRGLGWVVPEALDRCPPSEDVYYDQVAQIVMPNWSRGRVVLVGDACYAVSPLAGQGASLGIAGAYLLAHQVDQAPSLGDALAEYERLWRPIAEEKQKTARGGARWFLPTSPTQLRVRRAALLAARLPVVNRYVAAVVAGKSTALIRNLRASADAGGDCGSVRSRRG</sequence>
<accession>A0A7Z1AV79</accession>
<evidence type="ECO:0000313" key="3">
    <source>
        <dbReference type="Proteomes" id="UP000185696"/>
    </source>
</evidence>
<gene>
    <name evidence="2" type="ORF">BLA60_29385</name>
</gene>
<dbReference type="Gene3D" id="3.30.9.10">
    <property type="entry name" value="D-Amino Acid Oxidase, subunit A, domain 2"/>
    <property type="match status" value="1"/>
</dbReference>
<dbReference type="PRINTS" id="PR00420">
    <property type="entry name" value="RNGMNOXGNASE"/>
</dbReference>
<dbReference type="RefSeq" id="WP_075136275.1">
    <property type="nucleotide sequence ID" value="NZ_MSIF01000018.1"/>
</dbReference>
<evidence type="ECO:0000259" key="1">
    <source>
        <dbReference type="Pfam" id="PF01494"/>
    </source>
</evidence>
<feature type="domain" description="FAD-binding" evidence="1">
    <location>
        <begin position="2"/>
        <end position="311"/>
    </location>
</feature>
<comment type="caution">
    <text evidence="2">The sequence shown here is derived from an EMBL/GenBank/DDBJ whole genome shotgun (WGS) entry which is preliminary data.</text>
</comment>
<keyword evidence="3" id="KW-1185">Reference proteome</keyword>
<dbReference type="Proteomes" id="UP000185696">
    <property type="component" value="Unassembled WGS sequence"/>
</dbReference>
<dbReference type="AlphaFoldDB" id="A0A7Z1AV79"/>
<dbReference type="Pfam" id="PF01494">
    <property type="entry name" value="FAD_binding_3"/>
    <property type="match status" value="1"/>
</dbReference>
<protein>
    <submittedName>
        <fullName evidence="2">FAD-dependent oxidoreductase</fullName>
    </submittedName>
</protein>
<organism evidence="2 3">
    <name type="scientific">Actinophytocola xinjiangensis</name>
    <dbReference type="NCBI Taxonomy" id="485602"/>
    <lineage>
        <taxon>Bacteria</taxon>
        <taxon>Bacillati</taxon>
        <taxon>Actinomycetota</taxon>
        <taxon>Actinomycetes</taxon>
        <taxon>Pseudonocardiales</taxon>
        <taxon>Pseudonocardiaceae</taxon>
    </lineage>
</organism>
<dbReference type="PANTHER" id="PTHR46865">
    <property type="entry name" value="OXIDOREDUCTASE-RELATED"/>
    <property type="match status" value="1"/>
</dbReference>
<name>A0A7Z1AV79_9PSEU</name>